<dbReference type="STRING" id="326424.FRAAL3612"/>
<gene>
    <name evidence="1" type="ordered locus">FRAAL3612</name>
</gene>
<keyword evidence="2" id="KW-1185">Reference proteome</keyword>
<accession>Q0RJQ7</accession>
<dbReference type="HOGENOM" id="CLU_2751935_0_0_11"/>
<dbReference type="EMBL" id="CT573213">
    <property type="protein sequence ID" value="CAJ62255.1"/>
    <property type="molecule type" value="Genomic_DNA"/>
</dbReference>
<name>Q0RJQ7_FRAAA</name>
<protein>
    <submittedName>
        <fullName evidence="1">Uncharacterized protein</fullName>
    </submittedName>
</protein>
<dbReference type="KEGG" id="fal:FRAAL3612"/>
<organism evidence="1 2">
    <name type="scientific">Frankia alni (strain DSM 45986 / CECT 9034 / ACN14a)</name>
    <dbReference type="NCBI Taxonomy" id="326424"/>
    <lineage>
        <taxon>Bacteria</taxon>
        <taxon>Bacillati</taxon>
        <taxon>Actinomycetota</taxon>
        <taxon>Actinomycetes</taxon>
        <taxon>Frankiales</taxon>
        <taxon>Frankiaceae</taxon>
        <taxon>Frankia</taxon>
    </lineage>
</organism>
<dbReference type="Proteomes" id="UP000000657">
    <property type="component" value="Chromosome"/>
</dbReference>
<reference evidence="1 2" key="1">
    <citation type="journal article" date="2007" name="Genome Res.">
        <title>Genome characteristics of facultatively symbiotic Frankia sp. strains reflect host range and host plant biogeography.</title>
        <authorList>
            <person name="Normand P."/>
            <person name="Lapierre P."/>
            <person name="Tisa L.S."/>
            <person name="Gogarten J.P."/>
            <person name="Alloisio N."/>
            <person name="Bagnarol E."/>
            <person name="Bassi C.A."/>
            <person name="Berry A.M."/>
            <person name="Bickhart D.M."/>
            <person name="Choisne N."/>
            <person name="Couloux A."/>
            <person name="Cournoyer B."/>
            <person name="Cruveiller S."/>
            <person name="Daubin V."/>
            <person name="Demange N."/>
            <person name="Francino M.P."/>
            <person name="Goltsman E."/>
            <person name="Huang Y."/>
            <person name="Kopp O.R."/>
            <person name="Labarre L."/>
            <person name="Lapidus A."/>
            <person name="Lavire C."/>
            <person name="Marechal J."/>
            <person name="Martinez M."/>
            <person name="Mastronunzio J.E."/>
            <person name="Mullin B.C."/>
            <person name="Niemann J."/>
            <person name="Pujic P."/>
            <person name="Rawnsley T."/>
            <person name="Rouy Z."/>
            <person name="Schenowitz C."/>
            <person name="Sellstedt A."/>
            <person name="Tavares F."/>
            <person name="Tomkins J.P."/>
            <person name="Vallenet D."/>
            <person name="Valverde C."/>
            <person name="Wall L.G."/>
            <person name="Wang Y."/>
            <person name="Medigue C."/>
            <person name="Benson D.R."/>
        </authorList>
    </citation>
    <scope>NUCLEOTIDE SEQUENCE [LARGE SCALE GENOMIC DNA]</scope>
    <source>
        <strain evidence="2">DSM 45986 / CECT 9034 / ACN14a</strain>
    </source>
</reference>
<proteinExistence type="predicted"/>
<evidence type="ECO:0000313" key="2">
    <source>
        <dbReference type="Proteomes" id="UP000000657"/>
    </source>
</evidence>
<dbReference type="AlphaFoldDB" id="Q0RJQ7"/>
<sequence>MLMSRPGVGTVPDPRPPAFIVLVVPSGGIVLAHPAHPCGDVRHKAGWADRPADKQVHGYRYPRRIRASIC</sequence>
<evidence type="ECO:0000313" key="1">
    <source>
        <dbReference type="EMBL" id="CAJ62255.1"/>
    </source>
</evidence>